<feature type="region of interest" description="Disordered" evidence="1">
    <location>
        <begin position="23"/>
        <end position="60"/>
    </location>
</feature>
<feature type="signal peptide" evidence="2">
    <location>
        <begin position="1"/>
        <end position="19"/>
    </location>
</feature>
<accession>A0ABY7T3R6</accession>
<feature type="compositionally biased region" description="Polar residues" evidence="1">
    <location>
        <begin position="23"/>
        <end position="32"/>
    </location>
</feature>
<evidence type="ECO:0000256" key="1">
    <source>
        <dbReference type="SAM" id="MobiDB-lite"/>
    </source>
</evidence>
<keyword evidence="2" id="KW-0732">Signal</keyword>
<evidence type="ECO:0000256" key="2">
    <source>
        <dbReference type="SAM" id="SignalP"/>
    </source>
</evidence>
<organism evidence="3 4">
    <name type="scientific">Mucilaginibacter jinjuensis</name>
    <dbReference type="NCBI Taxonomy" id="1176721"/>
    <lineage>
        <taxon>Bacteria</taxon>
        <taxon>Pseudomonadati</taxon>
        <taxon>Bacteroidota</taxon>
        <taxon>Sphingobacteriia</taxon>
        <taxon>Sphingobacteriales</taxon>
        <taxon>Sphingobacteriaceae</taxon>
        <taxon>Mucilaginibacter</taxon>
    </lineage>
</organism>
<protein>
    <submittedName>
        <fullName evidence="3">Uncharacterized protein</fullName>
    </submittedName>
</protein>
<sequence length="60" mass="6369">MKKILYSIAAITIISFTSACTKDNSVQPNAVSTKKLADDGNKQDLGQADANKQDLGQADL</sequence>
<dbReference type="EMBL" id="CP117167">
    <property type="protein sequence ID" value="WCT10903.1"/>
    <property type="molecule type" value="Genomic_DNA"/>
</dbReference>
<dbReference type="PROSITE" id="PS51257">
    <property type="entry name" value="PROKAR_LIPOPROTEIN"/>
    <property type="match status" value="1"/>
</dbReference>
<gene>
    <name evidence="3" type="ORF">PQO05_19380</name>
</gene>
<evidence type="ECO:0000313" key="4">
    <source>
        <dbReference type="Proteomes" id="UP001216139"/>
    </source>
</evidence>
<evidence type="ECO:0000313" key="3">
    <source>
        <dbReference type="EMBL" id="WCT10903.1"/>
    </source>
</evidence>
<proteinExistence type="predicted"/>
<reference evidence="3 4" key="1">
    <citation type="submission" date="2023-02" db="EMBL/GenBank/DDBJ databases">
        <title>Genome sequence of Mucilaginibacter jinjuensis strain KACC 16571.</title>
        <authorList>
            <person name="Kim S."/>
            <person name="Heo J."/>
            <person name="Kwon S.-W."/>
        </authorList>
    </citation>
    <scope>NUCLEOTIDE SEQUENCE [LARGE SCALE GENOMIC DNA]</scope>
    <source>
        <strain evidence="3 4">KACC 16571</strain>
    </source>
</reference>
<feature type="chain" id="PRO_5046133561" evidence="2">
    <location>
        <begin position="20"/>
        <end position="60"/>
    </location>
</feature>
<dbReference type="RefSeq" id="WP_273629093.1">
    <property type="nucleotide sequence ID" value="NZ_CP117167.1"/>
</dbReference>
<name>A0ABY7T3R6_9SPHI</name>
<dbReference type="Proteomes" id="UP001216139">
    <property type="component" value="Chromosome"/>
</dbReference>
<keyword evidence="4" id="KW-1185">Reference proteome</keyword>